<feature type="compositionally biased region" description="Low complexity" evidence="1">
    <location>
        <begin position="505"/>
        <end position="519"/>
    </location>
</feature>
<feature type="compositionally biased region" description="Low complexity" evidence="1">
    <location>
        <begin position="150"/>
        <end position="180"/>
    </location>
</feature>
<gene>
    <name evidence="2" type="ORF">BCR44DRAFT_49408</name>
</gene>
<dbReference type="OrthoDB" id="5593052at2759"/>
<feature type="region of interest" description="Disordered" evidence="1">
    <location>
        <begin position="1"/>
        <end position="251"/>
    </location>
</feature>
<accession>A0A1Y2HKU8</accession>
<dbReference type="Proteomes" id="UP000193411">
    <property type="component" value="Unassembled WGS sequence"/>
</dbReference>
<feature type="compositionally biased region" description="Low complexity" evidence="1">
    <location>
        <begin position="101"/>
        <end position="131"/>
    </location>
</feature>
<evidence type="ECO:0000256" key="1">
    <source>
        <dbReference type="SAM" id="MobiDB-lite"/>
    </source>
</evidence>
<evidence type="ECO:0000313" key="2">
    <source>
        <dbReference type="EMBL" id="ORZ34471.1"/>
    </source>
</evidence>
<dbReference type="EMBL" id="MCFL01000028">
    <property type="protein sequence ID" value="ORZ34471.1"/>
    <property type="molecule type" value="Genomic_DNA"/>
</dbReference>
<feature type="compositionally biased region" description="Pro residues" evidence="1">
    <location>
        <begin position="554"/>
        <end position="569"/>
    </location>
</feature>
<proteinExistence type="predicted"/>
<evidence type="ECO:0000313" key="3">
    <source>
        <dbReference type="Proteomes" id="UP000193411"/>
    </source>
</evidence>
<feature type="region of interest" description="Disordered" evidence="1">
    <location>
        <begin position="873"/>
        <end position="904"/>
    </location>
</feature>
<feature type="compositionally biased region" description="Polar residues" evidence="1">
    <location>
        <begin position="48"/>
        <end position="59"/>
    </location>
</feature>
<feature type="region of interest" description="Disordered" evidence="1">
    <location>
        <begin position="502"/>
        <end position="615"/>
    </location>
</feature>
<organism evidence="2 3">
    <name type="scientific">Catenaria anguillulae PL171</name>
    <dbReference type="NCBI Taxonomy" id="765915"/>
    <lineage>
        <taxon>Eukaryota</taxon>
        <taxon>Fungi</taxon>
        <taxon>Fungi incertae sedis</taxon>
        <taxon>Blastocladiomycota</taxon>
        <taxon>Blastocladiomycetes</taxon>
        <taxon>Blastocladiales</taxon>
        <taxon>Catenariaceae</taxon>
        <taxon>Catenaria</taxon>
    </lineage>
</organism>
<name>A0A1Y2HKU8_9FUNG</name>
<dbReference type="AlphaFoldDB" id="A0A1Y2HKU8"/>
<feature type="compositionally biased region" description="Polar residues" evidence="1">
    <location>
        <begin position="76"/>
        <end position="86"/>
    </location>
</feature>
<reference evidence="2 3" key="1">
    <citation type="submission" date="2016-07" db="EMBL/GenBank/DDBJ databases">
        <title>Pervasive Adenine N6-methylation of Active Genes in Fungi.</title>
        <authorList>
            <consortium name="DOE Joint Genome Institute"/>
            <person name="Mondo S.J."/>
            <person name="Dannebaum R.O."/>
            <person name="Kuo R.C."/>
            <person name="Labutti K."/>
            <person name="Haridas S."/>
            <person name="Kuo A."/>
            <person name="Salamov A."/>
            <person name="Ahrendt S.R."/>
            <person name="Lipzen A."/>
            <person name="Sullivan W."/>
            <person name="Andreopoulos W.B."/>
            <person name="Clum A."/>
            <person name="Lindquist E."/>
            <person name="Daum C."/>
            <person name="Ramamoorthy G.K."/>
            <person name="Gryganskyi A."/>
            <person name="Culley D."/>
            <person name="Magnuson J.K."/>
            <person name="James T.Y."/>
            <person name="O'Malley M.A."/>
            <person name="Stajich J.E."/>
            <person name="Spatafora J.W."/>
            <person name="Visel A."/>
            <person name="Grigoriev I.V."/>
        </authorList>
    </citation>
    <scope>NUCLEOTIDE SEQUENCE [LARGE SCALE GENOMIC DNA]</scope>
    <source>
        <strain evidence="2 3">PL171</strain>
    </source>
</reference>
<feature type="region of interest" description="Disordered" evidence="1">
    <location>
        <begin position="316"/>
        <end position="484"/>
    </location>
</feature>
<sequence length="904" mass="93618">MASQTLASPRKHLVPSPPATSSEPPHSPSLLAAQLLHMVDSDEKINQGPPSASGNASQDFRNHPARAYQHSAMGASLSNVPASSLALTLPPEPPGPPIPVPASANVAATGAASTRYRQGSGPTSTSSSSGWRGPGPTGRDPAIGSRSRHSTSSAAASPASSLINAPTWATSAGASPASPAHNPLAGYESLLPEHLLQQAKESLGSGSGPPTSSRTTASSSSSSSASMRPRPAPSAPSSTSSGNKAAAMELPPALRGKLATLDSVQPSDPIKLEENLEALSKLAPFGGIGAPPARSGAYASASTAAVMQGQSMGLIAKSHPAPPAVLASTPPPLPPPPQVGARARNATHPVVDLHGGVRGEPYKSGSTVDVQRAGTPPQQQPQPLSAVGASSSFLERLNARRATTARVPSPPTALMANVSKGGGPAGPLSAKSLTGGFEGGSRRESPPSVGQQPGSAGPFASTFGTAAARQSPGPGSRGNSMDLLQAGGGRAMMEQWWMSDSGGNQQFQQQQSAVSQQNKQMDHHHRYMTSPAAAPTYAHREDASSTTANTVMSPPTPFAPTHHLPPPSPLYTAAWDQQQQQHSLHPRDHAFSHTQQHQQLPPRPRRASGAPPMQHMYPQHAYGGGPLDHMYSSYHHHMPPAPQQPPAHPQHQLAQHAMAMMGTGTGIPALSPTMPDLLVPDLKRAVEAYLRDGQEALLSEYLHFLSYCHPAAAVRPYIKSLLTIGIKLKARERLVAAVYFGMKHGHYSVREVMETLATLDLGVIDLVQGGVAIMMIAFLLACMLKDSVVSPVELEWLGKQYCASDQVSGQRLAGTLVANLHDIMSQPEFIAVMGLLNLHDLFGEQSAGKIAFQLARYLDVSVVQNVLKSSGASAGTTSKAAAGSGGSGASPTTSPNAAAPSIAA</sequence>
<comment type="caution">
    <text evidence="2">The sequence shown here is derived from an EMBL/GenBank/DDBJ whole genome shotgun (WGS) entry which is preliminary data.</text>
</comment>
<feature type="compositionally biased region" description="Low complexity" evidence="1">
    <location>
        <begin position="873"/>
        <end position="882"/>
    </location>
</feature>
<keyword evidence="3" id="KW-1185">Reference proteome</keyword>
<feature type="compositionally biased region" description="Polar residues" evidence="1">
    <location>
        <begin position="544"/>
        <end position="553"/>
    </location>
</feature>
<protein>
    <submittedName>
        <fullName evidence="2">Uncharacterized protein</fullName>
    </submittedName>
</protein>
<feature type="compositionally biased region" description="Low complexity" evidence="1">
    <location>
        <begin position="889"/>
        <end position="904"/>
    </location>
</feature>
<feature type="compositionally biased region" description="Pro residues" evidence="1">
    <location>
        <begin position="329"/>
        <end position="338"/>
    </location>
</feature>
<feature type="compositionally biased region" description="Low complexity" evidence="1">
    <location>
        <begin position="208"/>
        <end position="242"/>
    </location>
</feature>
<feature type="compositionally biased region" description="Pro residues" evidence="1">
    <location>
        <begin position="90"/>
        <end position="100"/>
    </location>
</feature>